<dbReference type="Gene3D" id="3.30.70.580">
    <property type="entry name" value="Pseudouridine synthase I, catalytic domain, N-terminal subdomain"/>
    <property type="match status" value="1"/>
</dbReference>
<dbReference type="EMBL" id="SKBL01000005">
    <property type="protein sequence ID" value="TFU16543.1"/>
    <property type="molecule type" value="Genomic_DNA"/>
</dbReference>
<proteinExistence type="inferred from homology"/>
<dbReference type="InterPro" id="IPR018496">
    <property type="entry name" value="PsdUridine_synth_RsuA/RluB_CS"/>
</dbReference>
<dbReference type="InterPro" id="IPR050343">
    <property type="entry name" value="RsuA_PseudoU_synthase"/>
</dbReference>
<dbReference type="NCBIfam" id="TIGR00093">
    <property type="entry name" value="pseudouridine synthase"/>
    <property type="match status" value="1"/>
</dbReference>
<comment type="similarity">
    <text evidence="1 5">Belongs to the pseudouridine synthase RsuA family.</text>
</comment>
<dbReference type="InterPro" id="IPR000748">
    <property type="entry name" value="PsdUridine_synth_RsuA/RluB/E/F"/>
</dbReference>
<accession>A0ABY2KA32</accession>
<evidence type="ECO:0000256" key="2">
    <source>
        <dbReference type="ARBA" id="ARBA00022884"/>
    </source>
</evidence>
<dbReference type="InterPro" id="IPR020094">
    <property type="entry name" value="TruA/RsuA/RluB/E/F_N"/>
</dbReference>
<dbReference type="InterPro" id="IPR020103">
    <property type="entry name" value="PsdUridine_synth_cat_dom_sf"/>
</dbReference>
<keyword evidence="2 4" id="KW-0694">RNA-binding</keyword>
<comment type="caution">
    <text evidence="7">The sequence shown here is derived from an EMBL/GenBank/DDBJ whole genome shotgun (WGS) entry which is preliminary data.</text>
</comment>
<protein>
    <recommendedName>
        <fullName evidence="5">Pseudouridine synthase</fullName>
        <ecNumber evidence="5">5.4.99.-</ecNumber>
    </recommendedName>
</protein>
<dbReference type="Gene3D" id="3.30.70.1560">
    <property type="entry name" value="Alpha-L RNA-binding motif"/>
    <property type="match status" value="1"/>
</dbReference>
<dbReference type="Gene3D" id="3.10.290.10">
    <property type="entry name" value="RNA-binding S4 domain"/>
    <property type="match status" value="1"/>
</dbReference>
<dbReference type="PANTHER" id="PTHR47683">
    <property type="entry name" value="PSEUDOURIDINE SYNTHASE FAMILY PROTEIN-RELATED"/>
    <property type="match status" value="1"/>
</dbReference>
<dbReference type="InterPro" id="IPR002942">
    <property type="entry name" value="S4_RNA-bd"/>
</dbReference>
<gene>
    <name evidence="7" type="ORF">E0489_05980</name>
</gene>
<name>A0ABY2KA32_9DEIN</name>
<reference evidence="7 8" key="1">
    <citation type="submission" date="2019-03" db="EMBL/GenBank/DDBJ databases">
        <title>Thermus tengchongensis species for the arsenic transformation mechanism.</title>
        <authorList>
            <person name="Yuan G.C."/>
        </authorList>
    </citation>
    <scope>NUCLEOTIDE SEQUENCE [LARGE SCALE GENOMIC DNA]</scope>
    <source>
        <strain evidence="7 8">15Y</strain>
    </source>
</reference>
<dbReference type="InterPro" id="IPR036986">
    <property type="entry name" value="S4_RNA-bd_sf"/>
</dbReference>
<evidence type="ECO:0000256" key="3">
    <source>
        <dbReference type="ARBA" id="ARBA00023235"/>
    </source>
</evidence>
<evidence type="ECO:0000259" key="6">
    <source>
        <dbReference type="SMART" id="SM00363"/>
    </source>
</evidence>
<evidence type="ECO:0000313" key="8">
    <source>
        <dbReference type="Proteomes" id="UP000297244"/>
    </source>
</evidence>
<dbReference type="Pfam" id="PF01479">
    <property type="entry name" value="S4"/>
    <property type="match status" value="1"/>
</dbReference>
<keyword evidence="3 5" id="KW-0413">Isomerase</keyword>
<dbReference type="RefSeq" id="WP_135343288.1">
    <property type="nucleotide sequence ID" value="NZ_ML214243.1"/>
</dbReference>
<dbReference type="SUPFAM" id="SSF55120">
    <property type="entry name" value="Pseudouridine synthase"/>
    <property type="match status" value="1"/>
</dbReference>
<evidence type="ECO:0000256" key="1">
    <source>
        <dbReference type="ARBA" id="ARBA00008348"/>
    </source>
</evidence>
<sequence>MRGERLDKLLARLGLGSRKEVARLVRAGRVRVAGEAVRDPGFHVPEGASLELDGKPLAVVRRHHHLLLHKPAGYVTSRTEGPSVYALLSGFPTRDLAPVGRLDKDTEGLLLFTTDGELLHRLTHPRHKVAKRYLVHLERPATEEDQRAFAEGLSLDGERLLPAELSFGEDPTRVELVLREGRFHQVKRMFQARGNRVLYLKRLSLGPLELGDLSKGEARYLTPEEEETLYRAVGLGGQDAQGEL</sequence>
<dbReference type="PANTHER" id="PTHR47683:SF4">
    <property type="entry name" value="PSEUDOURIDINE SYNTHASE"/>
    <property type="match status" value="1"/>
</dbReference>
<dbReference type="CDD" id="cd02553">
    <property type="entry name" value="PseudoU_synth_RsuA"/>
    <property type="match status" value="1"/>
</dbReference>
<keyword evidence="8" id="KW-1185">Reference proteome</keyword>
<dbReference type="Proteomes" id="UP000297244">
    <property type="component" value="Unassembled WGS sequence"/>
</dbReference>
<evidence type="ECO:0000313" key="7">
    <source>
        <dbReference type="EMBL" id="TFU16543.1"/>
    </source>
</evidence>
<dbReference type="InterPro" id="IPR006145">
    <property type="entry name" value="PsdUridine_synth_RsuA/RluA"/>
</dbReference>
<evidence type="ECO:0000256" key="4">
    <source>
        <dbReference type="PROSITE-ProRule" id="PRU00182"/>
    </source>
</evidence>
<dbReference type="PROSITE" id="PS01149">
    <property type="entry name" value="PSI_RSU"/>
    <property type="match status" value="1"/>
</dbReference>
<dbReference type="SUPFAM" id="SSF55174">
    <property type="entry name" value="Alpha-L RNA-binding motif"/>
    <property type="match status" value="1"/>
</dbReference>
<organism evidence="7 8">
    <name type="scientific">Thermus tengchongensis</name>
    <dbReference type="NCBI Taxonomy" id="1214928"/>
    <lineage>
        <taxon>Bacteria</taxon>
        <taxon>Thermotogati</taxon>
        <taxon>Deinococcota</taxon>
        <taxon>Deinococci</taxon>
        <taxon>Thermales</taxon>
        <taxon>Thermaceae</taxon>
        <taxon>Thermus</taxon>
    </lineage>
</organism>
<dbReference type="PROSITE" id="PS50889">
    <property type="entry name" value="S4"/>
    <property type="match status" value="1"/>
</dbReference>
<dbReference type="EC" id="5.4.99.-" evidence="5"/>
<evidence type="ECO:0000256" key="5">
    <source>
        <dbReference type="RuleBase" id="RU003887"/>
    </source>
</evidence>
<dbReference type="InterPro" id="IPR042092">
    <property type="entry name" value="PsdUridine_s_RsuA/RluB/E/F_cat"/>
</dbReference>
<dbReference type="SMART" id="SM00363">
    <property type="entry name" value="S4"/>
    <property type="match status" value="1"/>
</dbReference>
<dbReference type="Pfam" id="PF00849">
    <property type="entry name" value="PseudoU_synth_2"/>
    <property type="match status" value="1"/>
</dbReference>
<feature type="domain" description="RNA-binding S4" evidence="6">
    <location>
        <begin position="4"/>
        <end position="65"/>
    </location>
</feature>
<dbReference type="CDD" id="cd00165">
    <property type="entry name" value="S4"/>
    <property type="match status" value="1"/>
</dbReference>